<sequence length="292" mass="33060">MAEREPSAHQFTLDDALGFDTPAASFMDLEVPDYAYMFGFLQADGHLQQGPGQKGRLTVEINVRDIEILRAFQRLTPYNSTISERTRDTNFSEAHHSATWSLCSLEARTRINQLGLPYGRKSKKIAPPRVEFSRRDYLRGVIDADGSVGYTSQGFPFISLTTASTAVGVYLCRYARMLTGAERLIKRNTRDEIYNISYEKEPAMQLAADLYYPGCLSLERKQMKAEALASWVRPAGMKVSPKRRWKEWEDQILLDLCSPTAAAEALGRTVQSCNLRHWRLRNGQVPLPSTKQ</sequence>
<dbReference type="SUPFAM" id="SSF55608">
    <property type="entry name" value="Homing endonucleases"/>
    <property type="match status" value="1"/>
</dbReference>
<dbReference type="InterPro" id="IPR027434">
    <property type="entry name" value="Homing_endonucl"/>
</dbReference>
<dbReference type="Gene3D" id="3.10.28.10">
    <property type="entry name" value="Homing endonucleases"/>
    <property type="match status" value="1"/>
</dbReference>
<name>A0ABP6M863_9ACTN</name>
<protein>
    <recommendedName>
        <fullName evidence="3">Homing endonuclease LAGLIDADG domain-containing protein</fullName>
    </recommendedName>
</protein>
<dbReference type="EMBL" id="BAAAUG010000019">
    <property type="protein sequence ID" value="GAA3088199.1"/>
    <property type="molecule type" value="Genomic_DNA"/>
</dbReference>
<evidence type="ECO:0000313" key="1">
    <source>
        <dbReference type="EMBL" id="GAA3088199.1"/>
    </source>
</evidence>
<reference evidence="2" key="1">
    <citation type="journal article" date="2019" name="Int. J. Syst. Evol. Microbiol.">
        <title>The Global Catalogue of Microorganisms (GCM) 10K type strain sequencing project: providing services to taxonomists for standard genome sequencing and annotation.</title>
        <authorList>
            <consortium name="The Broad Institute Genomics Platform"/>
            <consortium name="The Broad Institute Genome Sequencing Center for Infectious Disease"/>
            <person name="Wu L."/>
            <person name="Ma J."/>
        </authorList>
    </citation>
    <scope>NUCLEOTIDE SEQUENCE [LARGE SCALE GENOMIC DNA]</scope>
    <source>
        <strain evidence="2">JCM 9092</strain>
    </source>
</reference>
<gene>
    <name evidence="1" type="ORF">GCM10010449_09850</name>
</gene>
<dbReference type="RefSeq" id="WP_344519156.1">
    <property type="nucleotide sequence ID" value="NZ_BAAAUG010000019.1"/>
</dbReference>
<proteinExistence type="predicted"/>
<keyword evidence="2" id="KW-1185">Reference proteome</keyword>
<dbReference type="Proteomes" id="UP001501637">
    <property type="component" value="Unassembled WGS sequence"/>
</dbReference>
<accession>A0ABP6M863</accession>
<evidence type="ECO:0000313" key="2">
    <source>
        <dbReference type="Proteomes" id="UP001501637"/>
    </source>
</evidence>
<comment type="caution">
    <text evidence="1">The sequence shown here is derived from an EMBL/GenBank/DDBJ whole genome shotgun (WGS) entry which is preliminary data.</text>
</comment>
<organism evidence="1 2">
    <name type="scientific">Streptomyces rectiviolaceus</name>
    <dbReference type="NCBI Taxonomy" id="332591"/>
    <lineage>
        <taxon>Bacteria</taxon>
        <taxon>Bacillati</taxon>
        <taxon>Actinomycetota</taxon>
        <taxon>Actinomycetes</taxon>
        <taxon>Kitasatosporales</taxon>
        <taxon>Streptomycetaceae</taxon>
        <taxon>Streptomyces</taxon>
    </lineage>
</organism>
<evidence type="ECO:0008006" key="3">
    <source>
        <dbReference type="Google" id="ProtNLM"/>
    </source>
</evidence>